<dbReference type="EMBL" id="CP133270">
    <property type="protein sequence ID" value="WVX67130.1"/>
    <property type="molecule type" value="Genomic_DNA"/>
</dbReference>
<evidence type="ECO:0000313" key="8">
    <source>
        <dbReference type="EMBL" id="WVX67130.1"/>
    </source>
</evidence>
<keyword evidence="5" id="KW-0472">Membrane</keyword>
<sequence length="324" mass="34639">MKIKTYTAPTMSQVMTLIRDELGDEAVIISSFEDEGEVRVTAALDDQPYEEVANPGETLQLEIAKALEYQGIGNDLSSKLIASLSHEKTSSETLLAKALEKHFIFSGKPQFEARSLPLLLIGPPGVGKTLTIAKLALLAGFESVPVHVITTDVHKAGALEQMTSFAKALAMTLATANTTSELIKEVERAPRGSFLLIDTPGCNPFCEQNLRELTETILAIRVAPTLVIPGGADLEEQADLVEVFSAIGATKVIITRADLVRRLGGTLSALHEKKMKLMGLSTSPLVADGLMILNPQALANLILTHGRASQEKMKVATQAAGGMK</sequence>
<keyword evidence="8" id="KW-0969">Cilium</keyword>
<proteinExistence type="inferred from homology"/>
<gene>
    <name evidence="8" type="ORF">Bealeia1_01327</name>
</gene>
<dbReference type="InterPro" id="IPR000897">
    <property type="entry name" value="SRP54_GTPase_dom"/>
</dbReference>
<evidence type="ECO:0000313" key="9">
    <source>
        <dbReference type="Proteomes" id="UP001330434"/>
    </source>
</evidence>
<dbReference type="SMART" id="SM00382">
    <property type="entry name" value="AAA"/>
    <property type="match status" value="1"/>
</dbReference>
<dbReference type="RefSeq" id="WP_331255914.1">
    <property type="nucleotide sequence ID" value="NZ_CP133270.1"/>
</dbReference>
<dbReference type="SMART" id="SM00962">
    <property type="entry name" value="SRP54"/>
    <property type="match status" value="1"/>
</dbReference>
<evidence type="ECO:0000256" key="3">
    <source>
        <dbReference type="ARBA" id="ARBA00022741"/>
    </source>
</evidence>
<comment type="similarity">
    <text evidence="2">Belongs to the GTP-binding SRP family.</text>
</comment>
<dbReference type="PANTHER" id="PTHR43134">
    <property type="entry name" value="SIGNAL RECOGNITION PARTICLE RECEPTOR SUBUNIT ALPHA"/>
    <property type="match status" value="1"/>
</dbReference>
<dbReference type="Pfam" id="PF00448">
    <property type="entry name" value="SRP54"/>
    <property type="match status" value="1"/>
</dbReference>
<dbReference type="InterPro" id="IPR027417">
    <property type="entry name" value="P-loop_NTPase"/>
</dbReference>
<evidence type="ECO:0000256" key="4">
    <source>
        <dbReference type="ARBA" id="ARBA00023134"/>
    </source>
</evidence>
<organism evidence="8 9">
    <name type="scientific">Candidatus Bealeia paramacronuclearis</name>
    <dbReference type="NCBI Taxonomy" id="1921001"/>
    <lineage>
        <taxon>Bacteria</taxon>
        <taxon>Pseudomonadati</taxon>
        <taxon>Pseudomonadota</taxon>
        <taxon>Alphaproteobacteria</taxon>
        <taxon>Holosporales</taxon>
        <taxon>Holosporaceae</taxon>
        <taxon>Candidatus Bealeia</taxon>
    </lineage>
</organism>
<dbReference type="InterPro" id="IPR003593">
    <property type="entry name" value="AAA+_ATPase"/>
</dbReference>
<keyword evidence="8" id="KW-0966">Cell projection</keyword>
<evidence type="ECO:0000256" key="2">
    <source>
        <dbReference type="ARBA" id="ARBA00008531"/>
    </source>
</evidence>
<keyword evidence="8" id="KW-0282">Flagellum</keyword>
<keyword evidence="9" id="KW-1185">Reference proteome</keyword>
<name>A0ABZ2C5X4_9PROT</name>
<evidence type="ECO:0000259" key="7">
    <source>
        <dbReference type="SMART" id="SM00962"/>
    </source>
</evidence>
<feature type="domain" description="AAA+ ATPase" evidence="6">
    <location>
        <begin position="114"/>
        <end position="248"/>
    </location>
</feature>
<reference evidence="8 9" key="1">
    <citation type="journal article" date="2024" name="Environ. Microbiol.">
        <title>Novel evolutionary insights on the interactions of the Holosporales (Alphaproteobacteria) with eukaryotic hosts from comparative genomics.</title>
        <authorList>
            <person name="Giovannini M."/>
            <person name="Petroni G."/>
            <person name="Castelli M."/>
        </authorList>
    </citation>
    <scope>NUCLEOTIDE SEQUENCE [LARGE SCALE GENOMIC DNA]</scope>
    <source>
        <strain evidence="8 9">US_Bl 15I1</strain>
    </source>
</reference>
<keyword evidence="3" id="KW-0547">Nucleotide-binding</keyword>
<dbReference type="SUPFAM" id="SSF52540">
    <property type="entry name" value="P-loop containing nucleoside triphosphate hydrolases"/>
    <property type="match status" value="1"/>
</dbReference>
<evidence type="ECO:0000259" key="6">
    <source>
        <dbReference type="SMART" id="SM00382"/>
    </source>
</evidence>
<dbReference type="Proteomes" id="UP001330434">
    <property type="component" value="Chromosome"/>
</dbReference>
<dbReference type="PANTHER" id="PTHR43134:SF3">
    <property type="entry name" value="FLAGELLAR BIOSYNTHESIS PROTEIN FLHF"/>
    <property type="match status" value="1"/>
</dbReference>
<comment type="subcellular location">
    <subcellularLocation>
        <location evidence="1">Cell inner membrane</location>
        <topology evidence="1">Peripheral membrane protein</topology>
        <orientation evidence="1">Cytoplasmic side</orientation>
    </subcellularLocation>
</comment>
<keyword evidence="4" id="KW-0342">GTP-binding</keyword>
<feature type="domain" description="SRP54-type proteins GTP-binding" evidence="7">
    <location>
        <begin position="115"/>
        <end position="304"/>
    </location>
</feature>
<dbReference type="Gene3D" id="3.40.50.300">
    <property type="entry name" value="P-loop containing nucleotide triphosphate hydrolases"/>
    <property type="match status" value="1"/>
</dbReference>
<protein>
    <submittedName>
        <fullName evidence="8">Flagellar biosynthesis protein FlhF</fullName>
    </submittedName>
</protein>
<accession>A0ABZ2C5X4</accession>
<evidence type="ECO:0000256" key="5">
    <source>
        <dbReference type="ARBA" id="ARBA00023136"/>
    </source>
</evidence>
<evidence type="ECO:0000256" key="1">
    <source>
        <dbReference type="ARBA" id="ARBA00004515"/>
    </source>
</evidence>